<dbReference type="Pfam" id="PF00079">
    <property type="entry name" value="Serpin"/>
    <property type="match status" value="1"/>
</dbReference>
<dbReference type="GO" id="GO:0004867">
    <property type="term" value="F:serine-type endopeptidase inhibitor activity"/>
    <property type="evidence" value="ECO:0007669"/>
    <property type="project" value="UniProtKB-KW"/>
</dbReference>
<keyword evidence="3" id="KW-0722">Serine protease inhibitor</keyword>
<dbReference type="SMART" id="SM00093">
    <property type="entry name" value="SERPIN"/>
    <property type="match status" value="1"/>
</dbReference>
<dbReference type="Proteomes" id="UP001321479">
    <property type="component" value="Segment"/>
</dbReference>
<dbReference type="SUPFAM" id="SSF56574">
    <property type="entry name" value="Serpins"/>
    <property type="match status" value="1"/>
</dbReference>
<dbReference type="InterPro" id="IPR036186">
    <property type="entry name" value="Serpin_sf"/>
</dbReference>
<sequence length="413" mass="48133">MDIWLNIFILNKYINILMNYRKKYLKYKKKYLVAKKNLDNENIQFGSKINSDFDNVLTSSNNQFTIDIFNNFDGSTNIFSPISLLYSLSLIQLAADGKTDRQLTHVLEHKYTTDDLEYLSQILNGSIIKSTNMFIVNDKYHINPNYKSLIKDLIHIVNINFKKPSTIVNKINYFVETNTNGMIKEIVNENDIDVDTSLVLINTVYFKSQWKKKFNEKNTTKKKFHRTSDDLIDMMHQIGSFNYYENKAVQLVEMLYSNEEYTMGIILPRLYNTDSVDYTINNVPIFTAPEINEYINNCQYVKVDLSIPKFIQRKKYDMVTILKKMGITHIFNENADLNILTEKQNISKIIHESVIIVDESGTEASSTTVVTGKSIMSRPSQEKPVVFIADHPFVYYIRYIPSNLFLFFGDYQG</sequence>
<dbReference type="PROSITE" id="PS00284">
    <property type="entry name" value="SERPIN"/>
    <property type="match status" value="1"/>
</dbReference>
<dbReference type="PANTHER" id="PTHR11461:SF211">
    <property type="entry name" value="GH10112P-RELATED"/>
    <property type="match status" value="1"/>
</dbReference>
<organism evidence="3 4">
    <name type="scientific">Cotonvirus japonicus</name>
    <dbReference type="NCBI Taxonomy" id="2811091"/>
    <lineage>
        <taxon>Viruses</taxon>
        <taxon>Varidnaviria</taxon>
        <taxon>Bamfordvirae</taxon>
        <taxon>Nucleocytoviricota</taxon>
        <taxon>Megaviricetes</taxon>
        <taxon>Imitervirales</taxon>
        <taxon>Mimiviridae</taxon>
        <taxon>Megamimivirinae</taxon>
        <taxon>Cotonvirus</taxon>
        <taxon>Cotonvirus japonicum</taxon>
    </lineage>
</organism>
<dbReference type="PANTHER" id="PTHR11461">
    <property type="entry name" value="SERINE PROTEASE INHIBITOR, SERPIN"/>
    <property type="match status" value="1"/>
</dbReference>
<dbReference type="EMBL" id="AP024483">
    <property type="protein sequence ID" value="BCS82884.1"/>
    <property type="molecule type" value="Genomic_DNA"/>
</dbReference>
<dbReference type="Gene3D" id="3.30.497.10">
    <property type="entry name" value="Antithrombin, subunit I, domain 2"/>
    <property type="match status" value="1"/>
</dbReference>
<evidence type="ECO:0000256" key="1">
    <source>
        <dbReference type="ARBA" id="ARBA00008009"/>
    </source>
</evidence>
<dbReference type="RefSeq" id="YP_010841492.1">
    <property type="nucleotide sequence ID" value="NC_079139.1"/>
</dbReference>
<dbReference type="GeneID" id="80558089"/>
<dbReference type="InterPro" id="IPR042178">
    <property type="entry name" value="Serpin_sf_1"/>
</dbReference>
<name>A0ABM7NRU7_9VIRU</name>
<protein>
    <submittedName>
        <fullName evidence="3">Serine protease inhibitor</fullName>
    </submittedName>
</protein>
<dbReference type="InterPro" id="IPR000215">
    <property type="entry name" value="Serpin_fam"/>
</dbReference>
<dbReference type="InterPro" id="IPR023796">
    <property type="entry name" value="Serpin_dom"/>
</dbReference>
<evidence type="ECO:0000313" key="3">
    <source>
        <dbReference type="EMBL" id="BCS82884.1"/>
    </source>
</evidence>
<keyword evidence="4" id="KW-1185">Reference proteome</keyword>
<keyword evidence="3" id="KW-0646">Protease inhibitor</keyword>
<proteinExistence type="inferred from homology"/>
<evidence type="ECO:0000259" key="2">
    <source>
        <dbReference type="SMART" id="SM00093"/>
    </source>
</evidence>
<dbReference type="Gene3D" id="2.30.39.10">
    <property type="entry name" value="Alpha-1-antitrypsin, domain 1"/>
    <property type="match status" value="1"/>
</dbReference>
<comment type="similarity">
    <text evidence="1">Belongs to the serpin family. Poxviruses subfamily.</text>
</comment>
<feature type="domain" description="Serpin" evidence="2">
    <location>
        <begin position="66"/>
        <end position="409"/>
    </location>
</feature>
<dbReference type="InterPro" id="IPR042185">
    <property type="entry name" value="Serpin_sf_2"/>
</dbReference>
<dbReference type="InterPro" id="IPR023795">
    <property type="entry name" value="Serpin_CS"/>
</dbReference>
<reference evidence="3 4" key="1">
    <citation type="submission" date="2021-02" db="EMBL/GenBank/DDBJ databases">
        <title>Cotonvirus japonicus, which uses Golgi apparatus of host cells for its virion factory, phylogenetically links tailed tupanvirus and icosahedral mimivirus.</title>
        <authorList>
            <person name="Takahashi H."/>
            <person name="Fukaya S."/>
            <person name="Song C."/>
            <person name="Murata K."/>
            <person name="Takemura M."/>
        </authorList>
    </citation>
    <scope>NUCLEOTIDE SEQUENCE [LARGE SCALE GENOMIC DNA]</scope>
</reference>
<evidence type="ECO:0000313" key="4">
    <source>
        <dbReference type="Proteomes" id="UP001321479"/>
    </source>
</evidence>
<accession>A0ABM7NRU7</accession>